<organism evidence="2 3">
    <name type="scientific">Gossypium arboreum</name>
    <name type="common">Tree cotton</name>
    <name type="synonym">Gossypium nanking</name>
    <dbReference type="NCBI Taxonomy" id="29729"/>
    <lineage>
        <taxon>Eukaryota</taxon>
        <taxon>Viridiplantae</taxon>
        <taxon>Streptophyta</taxon>
        <taxon>Embryophyta</taxon>
        <taxon>Tracheophyta</taxon>
        <taxon>Spermatophyta</taxon>
        <taxon>Magnoliopsida</taxon>
        <taxon>eudicotyledons</taxon>
        <taxon>Gunneridae</taxon>
        <taxon>Pentapetalae</taxon>
        <taxon>rosids</taxon>
        <taxon>malvids</taxon>
        <taxon>Malvales</taxon>
        <taxon>Malvaceae</taxon>
        <taxon>Malvoideae</taxon>
        <taxon>Gossypium</taxon>
    </lineage>
</organism>
<dbReference type="AlphaFoldDB" id="A0A0B0PR59"/>
<feature type="region of interest" description="Disordered" evidence="1">
    <location>
        <begin position="1"/>
        <end position="36"/>
    </location>
</feature>
<dbReference type="EMBL" id="KN439161">
    <property type="protein sequence ID" value="KHG26924.1"/>
    <property type="molecule type" value="Genomic_DNA"/>
</dbReference>
<evidence type="ECO:0000256" key="1">
    <source>
        <dbReference type="SAM" id="MobiDB-lite"/>
    </source>
</evidence>
<reference evidence="3" key="1">
    <citation type="submission" date="2014-09" db="EMBL/GenBank/DDBJ databases">
        <authorList>
            <person name="Mudge J."/>
            <person name="Ramaraj T."/>
            <person name="Lindquist I.E."/>
            <person name="Bharti A.K."/>
            <person name="Sundararajan A."/>
            <person name="Cameron C.T."/>
            <person name="Woodward J.E."/>
            <person name="May G.D."/>
            <person name="Brubaker C."/>
            <person name="Broadhvest J."/>
            <person name="Wilkins T.A."/>
        </authorList>
    </citation>
    <scope>NUCLEOTIDE SEQUENCE</scope>
    <source>
        <strain evidence="3">cv. AKA8401</strain>
    </source>
</reference>
<protein>
    <submittedName>
        <fullName evidence="2">Uncharacterized protein</fullName>
    </submittedName>
</protein>
<evidence type="ECO:0000313" key="3">
    <source>
        <dbReference type="Proteomes" id="UP000032142"/>
    </source>
</evidence>
<sequence>MAWTFSHGRVTRPCPFGRTEARRTRVDYTPVPVQQP</sequence>
<gene>
    <name evidence="2" type="ORF">F383_05268</name>
</gene>
<accession>A0A0B0PR59</accession>
<name>A0A0B0PR59_GOSAR</name>
<proteinExistence type="predicted"/>
<dbReference type="Proteomes" id="UP000032142">
    <property type="component" value="Unassembled WGS sequence"/>
</dbReference>
<keyword evidence="3" id="KW-1185">Reference proteome</keyword>
<evidence type="ECO:0000313" key="2">
    <source>
        <dbReference type="EMBL" id="KHG26924.1"/>
    </source>
</evidence>